<dbReference type="AlphaFoldDB" id="A0A2P2IC98"/>
<evidence type="ECO:0000256" key="4">
    <source>
        <dbReference type="ARBA" id="ARBA00022692"/>
    </source>
</evidence>
<feature type="transmembrane region" description="Helical" evidence="8">
    <location>
        <begin position="147"/>
        <end position="170"/>
    </location>
</feature>
<feature type="transmembrane region" description="Helical" evidence="8">
    <location>
        <begin position="475"/>
        <end position="495"/>
    </location>
</feature>
<feature type="transmembrane region" description="Helical" evidence="8">
    <location>
        <begin position="329"/>
        <end position="353"/>
    </location>
</feature>
<dbReference type="PROSITE" id="PS00216">
    <property type="entry name" value="SUGAR_TRANSPORT_1"/>
    <property type="match status" value="2"/>
</dbReference>
<dbReference type="Gene3D" id="1.20.1250.20">
    <property type="entry name" value="MFS general substrate transporter like domains"/>
    <property type="match status" value="2"/>
</dbReference>
<keyword evidence="3 7" id="KW-0813">Transport</keyword>
<proteinExistence type="evidence at transcript level"/>
<dbReference type="EMBL" id="IACF01006058">
    <property type="protein sequence ID" value="LAB71641.1"/>
    <property type="molecule type" value="mRNA"/>
</dbReference>
<dbReference type="InterPro" id="IPR050814">
    <property type="entry name" value="Myo-inositol_Transporter"/>
</dbReference>
<evidence type="ECO:0000313" key="10">
    <source>
        <dbReference type="EMBL" id="LAB71641.1"/>
    </source>
</evidence>
<comment type="subcellular location">
    <subcellularLocation>
        <location evidence="1">Membrane</location>
        <topology evidence="1">Multi-pass membrane protein</topology>
    </subcellularLocation>
</comment>
<dbReference type="PROSITE" id="PS00217">
    <property type="entry name" value="SUGAR_TRANSPORT_2"/>
    <property type="match status" value="1"/>
</dbReference>
<dbReference type="InterPro" id="IPR020846">
    <property type="entry name" value="MFS_dom"/>
</dbReference>
<feature type="transmembrane region" description="Helical" evidence="8">
    <location>
        <begin position="114"/>
        <end position="135"/>
    </location>
</feature>
<dbReference type="GO" id="GO:0005366">
    <property type="term" value="F:myo-inositol:proton symporter activity"/>
    <property type="evidence" value="ECO:0007669"/>
    <property type="project" value="TreeGrafter"/>
</dbReference>
<dbReference type="Pfam" id="PF00083">
    <property type="entry name" value="Sugar_tr"/>
    <property type="match status" value="2"/>
</dbReference>
<feature type="transmembrane region" description="Helical" evidence="8">
    <location>
        <begin position="56"/>
        <end position="77"/>
    </location>
</feature>
<evidence type="ECO:0000256" key="6">
    <source>
        <dbReference type="ARBA" id="ARBA00023136"/>
    </source>
</evidence>
<dbReference type="PROSITE" id="PS50850">
    <property type="entry name" value="MFS"/>
    <property type="match status" value="1"/>
</dbReference>
<evidence type="ECO:0000256" key="2">
    <source>
        <dbReference type="ARBA" id="ARBA00010992"/>
    </source>
</evidence>
<feature type="transmembrane region" description="Helical" evidence="8">
    <location>
        <begin position="507"/>
        <end position="525"/>
    </location>
</feature>
<feature type="transmembrane region" description="Helical" evidence="8">
    <location>
        <begin position="89"/>
        <end position="108"/>
    </location>
</feature>
<feature type="transmembrane region" description="Helical" evidence="8">
    <location>
        <begin position="435"/>
        <end position="454"/>
    </location>
</feature>
<feature type="transmembrane region" description="Helical" evidence="8">
    <location>
        <begin position="176"/>
        <end position="197"/>
    </location>
</feature>
<sequence length="559" mass="60740">METEEQTADTSPEGGLTRAMVVLTLFSAIGGFLFGYDTGVVSGAMLLVREDFELSTIWHECIVSATIAAAWLASLASGALADWYGRRRVIIAGSLLFTVGSVVMAASPGKGVLLLGRIIVGLAIGLASMCVPLYLSETAESGLRGRLTVTNVVFVTGGQFFASLVCAGLVTVDDGWRWMFGLAIVPAITQFVGFLFMPESPRWLVQQDRLEEAREVLQRFRVSDAVVDKELHDIVAANEDDKESSSGATLSRIFSTRSVRRALILGCLLQAFQQLAGINTVMYYSASIITMAGIGDPNTAIWISAGVASFNFVFTFVGLWLVERVGRRPLLLVSLAGVVLCLLELAVSFQLAYYDSPGIDMPTNMTSECSNYTSCSTCTFSQECGFCFPEDDSSYSNSSCLQADHDHFNQMSMSGDCTDPSALGNTFAYDWCPSAYSALAILGLCLYLLCFAPGMGTMPWTINSELYPGWARSRCVGIATSFNWCSNLIVSLTFLSLTQAINKHGTFYLFSAVSAVGLAVFYWWLPETRSVSMEHTHLLFQSKRPGTAKSLPYTQETLT</sequence>
<dbReference type="InterPro" id="IPR003663">
    <property type="entry name" value="Sugar/inositol_transpt"/>
</dbReference>
<dbReference type="CDD" id="cd17360">
    <property type="entry name" value="MFS_HMIT_like"/>
    <property type="match status" value="1"/>
</dbReference>
<evidence type="ECO:0000256" key="5">
    <source>
        <dbReference type="ARBA" id="ARBA00022989"/>
    </source>
</evidence>
<keyword evidence="4 8" id="KW-0812">Transmembrane</keyword>
<dbReference type="PRINTS" id="PR00171">
    <property type="entry name" value="SUGRTRNSPORT"/>
</dbReference>
<dbReference type="InterPro" id="IPR005828">
    <property type="entry name" value="MFS_sugar_transport-like"/>
</dbReference>
<evidence type="ECO:0000256" key="1">
    <source>
        <dbReference type="ARBA" id="ARBA00004141"/>
    </source>
</evidence>
<dbReference type="SUPFAM" id="SSF103473">
    <property type="entry name" value="MFS general substrate transporter"/>
    <property type="match status" value="1"/>
</dbReference>
<evidence type="ECO:0000256" key="7">
    <source>
        <dbReference type="RuleBase" id="RU003346"/>
    </source>
</evidence>
<feature type="transmembrane region" description="Helical" evidence="8">
    <location>
        <begin position="300"/>
        <end position="322"/>
    </location>
</feature>
<accession>A0A2P2IC98</accession>
<name>A0A2P2IC98_9CRUS</name>
<feature type="domain" description="Major facilitator superfamily (MFS) profile" evidence="9">
    <location>
        <begin position="23"/>
        <end position="529"/>
    </location>
</feature>
<keyword evidence="6 8" id="KW-0472">Membrane</keyword>
<dbReference type="InterPro" id="IPR036259">
    <property type="entry name" value="MFS_trans_sf"/>
</dbReference>
<keyword evidence="5 8" id="KW-1133">Transmembrane helix</keyword>
<evidence type="ECO:0000256" key="8">
    <source>
        <dbReference type="SAM" id="Phobius"/>
    </source>
</evidence>
<dbReference type="GO" id="GO:0016324">
    <property type="term" value="C:apical plasma membrane"/>
    <property type="evidence" value="ECO:0007669"/>
    <property type="project" value="TreeGrafter"/>
</dbReference>
<evidence type="ECO:0000256" key="3">
    <source>
        <dbReference type="ARBA" id="ARBA00022448"/>
    </source>
</evidence>
<comment type="similarity">
    <text evidence="2 7">Belongs to the major facilitator superfamily. Sugar transporter (TC 2.A.1.1) family.</text>
</comment>
<feature type="transmembrane region" description="Helical" evidence="8">
    <location>
        <begin position="262"/>
        <end position="285"/>
    </location>
</feature>
<dbReference type="InterPro" id="IPR005829">
    <property type="entry name" value="Sugar_transporter_CS"/>
</dbReference>
<evidence type="ECO:0000259" key="9">
    <source>
        <dbReference type="PROSITE" id="PS50850"/>
    </source>
</evidence>
<organism evidence="10">
    <name type="scientific">Hirondellea gigas</name>
    <dbReference type="NCBI Taxonomy" id="1518452"/>
    <lineage>
        <taxon>Eukaryota</taxon>
        <taxon>Metazoa</taxon>
        <taxon>Ecdysozoa</taxon>
        <taxon>Arthropoda</taxon>
        <taxon>Crustacea</taxon>
        <taxon>Multicrustacea</taxon>
        <taxon>Malacostraca</taxon>
        <taxon>Eumalacostraca</taxon>
        <taxon>Peracarida</taxon>
        <taxon>Amphipoda</taxon>
        <taxon>Amphilochidea</taxon>
        <taxon>Lysianassida</taxon>
        <taxon>Lysianassidira</taxon>
        <taxon>Lysianassoidea</taxon>
        <taxon>Lysianassidae</taxon>
        <taxon>Hirondellea</taxon>
    </lineage>
</organism>
<protein>
    <submittedName>
        <fullName evidence="10">Proton myo-inositol cotransporter-like</fullName>
    </submittedName>
</protein>
<reference evidence="10" key="1">
    <citation type="journal article" date="2018" name="Biosci. Biotechnol. Biochem.">
        <title>Polysaccharide hydrolase of the hadal zone amphipods Hirondellea gigas.</title>
        <authorList>
            <person name="Kobayashi H."/>
            <person name="Nagahama T."/>
            <person name="Arai W."/>
            <person name="Sasagawa Y."/>
            <person name="Umeda M."/>
            <person name="Hayashi T."/>
            <person name="Nikaido I."/>
            <person name="Watanabe H."/>
            <person name="Oguri K."/>
            <person name="Kitazato H."/>
            <person name="Fujioka K."/>
            <person name="Kido Y."/>
            <person name="Takami H."/>
        </authorList>
    </citation>
    <scope>NUCLEOTIDE SEQUENCE</scope>
    <source>
        <tissue evidence="10">Whole body</tissue>
    </source>
</reference>
<dbReference type="NCBIfam" id="TIGR00879">
    <property type="entry name" value="SP"/>
    <property type="match status" value="1"/>
</dbReference>
<dbReference type="PANTHER" id="PTHR48020:SF12">
    <property type="entry name" value="PROTON MYO-INOSITOL COTRANSPORTER"/>
    <property type="match status" value="1"/>
</dbReference>
<dbReference type="PANTHER" id="PTHR48020">
    <property type="entry name" value="PROTON MYO-INOSITOL COTRANSPORTER"/>
    <property type="match status" value="1"/>
</dbReference>
<feature type="transmembrane region" description="Helical" evidence="8">
    <location>
        <begin position="16"/>
        <end position="36"/>
    </location>
</feature>